<keyword evidence="1" id="KW-0328">Glycosyltransferase</keyword>
<dbReference type="Gene3D" id="3.90.550.10">
    <property type="entry name" value="Spore Coat Polysaccharide Biosynthesis Protein SpsA, Chain A"/>
    <property type="match status" value="1"/>
</dbReference>
<dbReference type="InterPro" id="IPR029044">
    <property type="entry name" value="Nucleotide-diphossugar_trans"/>
</dbReference>
<dbReference type="OrthoDB" id="9807549at2"/>
<keyword evidence="3" id="KW-0479">Metal-binding</keyword>
<keyword evidence="5" id="KW-1185">Reference proteome</keyword>
<dbReference type="RefSeq" id="WP_150436534.1">
    <property type="nucleotide sequence ID" value="NZ_VYKJ01000011.1"/>
</dbReference>
<dbReference type="Proteomes" id="UP000335415">
    <property type="component" value="Unassembled WGS sequence"/>
</dbReference>
<evidence type="ECO:0000256" key="3">
    <source>
        <dbReference type="ARBA" id="ARBA00022723"/>
    </source>
</evidence>
<comment type="caution">
    <text evidence="4">The sequence shown here is derived from an EMBL/GenBank/DDBJ whole genome shotgun (WGS) entry which is preliminary data.</text>
</comment>
<reference evidence="4 5" key="1">
    <citation type="submission" date="2019-09" db="EMBL/GenBank/DDBJ databases">
        <authorList>
            <person name="Li Y."/>
        </authorList>
    </citation>
    <scope>NUCLEOTIDE SEQUENCE [LARGE SCALE GENOMIC DNA]</scope>
    <source>
        <strain evidence="4 5">L3-3HA</strain>
    </source>
</reference>
<dbReference type="PANTHER" id="PTHR13778:SF47">
    <property type="entry name" value="LIPOPOLYSACCHARIDE 1,3-GALACTOSYLTRANSFERASE"/>
    <property type="match status" value="1"/>
</dbReference>
<proteinExistence type="predicted"/>
<organism evidence="4 5">
    <name type="scientific">Affinibrenneria salicis</name>
    <dbReference type="NCBI Taxonomy" id="2590031"/>
    <lineage>
        <taxon>Bacteria</taxon>
        <taxon>Pseudomonadati</taxon>
        <taxon>Pseudomonadota</taxon>
        <taxon>Gammaproteobacteria</taxon>
        <taxon>Enterobacterales</taxon>
        <taxon>Pectobacteriaceae</taxon>
        <taxon>Affinibrenneria</taxon>
    </lineage>
</organism>
<accession>A0A5J5FUS4</accession>
<evidence type="ECO:0000313" key="5">
    <source>
        <dbReference type="Proteomes" id="UP000335415"/>
    </source>
</evidence>
<evidence type="ECO:0000256" key="2">
    <source>
        <dbReference type="ARBA" id="ARBA00022679"/>
    </source>
</evidence>
<dbReference type="GO" id="GO:0016757">
    <property type="term" value="F:glycosyltransferase activity"/>
    <property type="evidence" value="ECO:0007669"/>
    <property type="project" value="UniProtKB-KW"/>
</dbReference>
<gene>
    <name evidence="4" type="ORF">FJU30_18880</name>
</gene>
<keyword evidence="2 4" id="KW-0808">Transferase</keyword>
<evidence type="ECO:0000256" key="1">
    <source>
        <dbReference type="ARBA" id="ARBA00022676"/>
    </source>
</evidence>
<dbReference type="Pfam" id="PF01501">
    <property type="entry name" value="Glyco_transf_8"/>
    <property type="match status" value="1"/>
</dbReference>
<dbReference type="CDD" id="cd04194">
    <property type="entry name" value="GT8_A4GalT_like"/>
    <property type="match status" value="1"/>
</dbReference>
<dbReference type="SUPFAM" id="SSF53448">
    <property type="entry name" value="Nucleotide-diphospho-sugar transferases"/>
    <property type="match status" value="1"/>
</dbReference>
<dbReference type="InterPro" id="IPR002495">
    <property type="entry name" value="Glyco_trans_8"/>
</dbReference>
<protein>
    <submittedName>
        <fullName evidence="4">Glycosyltransferase family 8 protein</fullName>
    </submittedName>
</protein>
<dbReference type="PANTHER" id="PTHR13778">
    <property type="entry name" value="GLYCOSYLTRANSFERASE 8 DOMAIN-CONTAINING PROTEIN"/>
    <property type="match status" value="1"/>
</dbReference>
<dbReference type="InterPro" id="IPR050748">
    <property type="entry name" value="Glycosyltrans_8_dom-fam"/>
</dbReference>
<dbReference type="GO" id="GO:0046872">
    <property type="term" value="F:metal ion binding"/>
    <property type="evidence" value="ECO:0007669"/>
    <property type="project" value="UniProtKB-KW"/>
</dbReference>
<sequence length="330" mass="38257">MNKFITSKTVLCKNEKQGLNTLHIALCFDDKYSVPGCITAFSIIKNNTDINLVFHLFTLNVKNTSLNRFKRLSDDNVTLFNYDISTSFINELTKDLDTHTDNYWYLNKIRLSSACLRLIISDVLYTTTKKILYIDCDTLCLNSLSDLIDLDISDYYSACIEDNDVKCHSTMLFGTPDEKYFNSGVMLINTEKWVNESLTAKAISMLIQNNGKFTWPDQDVLNILMKGNVYYLSVKYNFMPQPKDKIPDGTIIAHFAANPKPWFKVRNEKTYLAYLLSSPCKDITLKTYDKETSNRYVLKTYAEDLRAEGKYLMSFIYYLRYKLQKLSPKK</sequence>
<dbReference type="AlphaFoldDB" id="A0A5J5FUS4"/>
<name>A0A5J5FUS4_9GAMM</name>
<dbReference type="EMBL" id="VYKJ01000011">
    <property type="protein sequence ID" value="KAA8997305.1"/>
    <property type="molecule type" value="Genomic_DNA"/>
</dbReference>
<evidence type="ECO:0000313" key="4">
    <source>
        <dbReference type="EMBL" id="KAA8997305.1"/>
    </source>
</evidence>